<dbReference type="Gene3D" id="3.30.70.1440">
    <property type="entry name" value="Multidrug efflux transporter AcrB pore domain"/>
    <property type="match status" value="1"/>
</dbReference>
<dbReference type="GO" id="GO:0005886">
    <property type="term" value="C:plasma membrane"/>
    <property type="evidence" value="ECO:0007669"/>
    <property type="project" value="TreeGrafter"/>
</dbReference>
<feature type="transmembrane region" description="Helical" evidence="1">
    <location>
        <begin position="907"/>
        <end position="932"/>
    </location>
</feature>
<dbReference type="EMBL" id="SGWW01000003">
    <property type="protein sequence ID" value="RZS56087.1"/>
    <property type="molecule type" value="Genomic_DNA"/>
</dbReference>
<dbReference type="RefSeq" id="WP_130485389.1">
    <property type="nucleotide sequence ID" value="NZ_SGWW01000003.1"/>
</dbReference>
<dbReference type="SUPFAM" id="SSF82714">
    <property type="entry name" value="Multidrug efflux transporter AcrB TolC docking domain, DN and DC subdomains"/>
    <property type="match status" value="2"/>
</dbReference>
<dbReference type="Pfam" id="PF00873">
    <property type="entry name" value="ACR_tran"/>
    <property type="match status" value="1"/>
</dbReference>
<dbReference type="InterPro" id="IPR027463">
    <property type="entry name" value="AcrB_DN_DC_subdom"/>
</dbReference>
<dbReference type="SUPFAM" id="SSF82866">
    <property type="entry name" value="Multidrug efflux transporter AcrB transmembrane domain"/>
    <property type="match status" value="2"/>
</dbReference>
<dbReference type="OrthoDB" id="3306666at2"/>
<accession>A0A4Q7LPL1</accession>
<organism evidence="2 3">
    <name type="scientific">Microcella putealis</name>
    <dbReference type="NCBI Taxonomy" id="337005"/>
    <lineage>
        <taxon>Bacteria</taxon>
        <taxon>Bacillati</taxon>
        <taxon>Actinomycetota</taxon>
        <taxon>Actinomycetes</taxon>
        <taxon>Micrococcales</taxon>
        <taxon>Microbacteriaceae</taxon>
        <taxon>Microcella</taxon>
    </lineage>
</organism>
<evidence type="ECO:0000313" key="3">
    <source>
        <dbReference type="Proteomes" id="UP000293519"/>
    </source>
</evidence>
<evidence type="ECO:0000256" key="1">
    <source>
        <dbReference type="SAM" id="Phobius"/>
    </source>
</evidence>
<dbReference type="Gene3D" id="1.20.1640.10">
    <property type="entry name" value="Multidrug efflux transporter AcrB transmembrane domain"/>
    <property type="match status" value="2"/>
</dbReference>
<name>A0A4Q7LPL1_9MICO</name>
<sequence length="1049" mass="108773">MFRLSVFSLRNRALIALVTIVVGVFGGLALTSLKQELIPSIAFPQVIIISQYPGAAPDAVEQDVSTPIENAIQAVDGLEASDATSSTGISIVTAQFEFGTEIARAEQRVQLFVNRLELPSTVEPQVITGSIDDLPVVQVGVTSDLSEGELAAALDVQAVPDLTELDGVREVSVFGAVGDRVEITVDDDELAARGLSRADIVDTLDAYGVLLPAGTITENDRTLAVLTGVRVESVDQLAALPIIAGEPVIGDDGAVVVTTIDDVADATIVSNPVQNLSRINGEPALTLGITKTPDGNTVDVSRAVQAALPAIAEAIGSGTEFTVVFDQAPFIESSIEALAIEGALGLVFAVIIILVFLLSVRSTLVTAVAIPTSILLTFLGMQGAGYSINILTLGAITISIGRVVDDSIVVVENIKRHLALGEERLEAITNGVREVATAITSSTLITIAVFLPLALVGDITGELFRPFALTTAIALAASLFVSLTIVPVLSYWFLRAPKNGSHTAVTFEQESANPTPLQKGYLPALRFSVRRPVATLMLALLVLGGTAGLATQLQTNFIGDSGQNTLTVSQTVDSSASLERLDEAAAVVEAELFEIDGIETVQSSIGQGGGIFGFLGGGGDITYSITTAEDVDQTELQQDVRDALFALDNVGDITVRSADQGFASSTIDVEIFAPNQDALREAADDVLAAVNELDVTAEATSNLSETQPYIAVEVDRQAAAEVGLTEAAIGGLVAQAMFPASVGQVVIDDTTLEIYLPNDAAPVTIAELRDFSLPTATGPLALSEVATVEEALGPESITTIRGIRSATVAITPSTEDVGSASVAVADALEGIDLPDGARAELGGVAAQQADAFQQLGLALLVALLITYVILVATFKSLRQPLLLLVSVPFAATGAIILQLIADIPLGVPSLIGVLMLIGIVVTNAIVLIDLVNQYRERGMTAREAVIEGSVRRLRPVLMTAAATIFALVPLGLGITGTAGFISQPLAVVVIGGLVSSTLLTLVVLPALYWLVEGAKDRRDEKRAAREAALDAAGRATVGDAPSSGGAHAG</sequence>
<dbReference type="PANTHER" id="PTHR32063">
    <property type="match status" value="1"/>
</dbReference>
<dbReference type="GO" id="GO:0042910">
    <property type="term" value="F:xenobiotic transmembrane transporter activity"/>
    <property type="evidence" value="ECO:0007669"/>
    <property type="project" value="TreeGrafter"/>
</dbReference>
<keyword evidence="1" id="KW-0812">Transmembrane</keyword>
<keyword evidence="1" id="KW-1133">Transmembrane helix</keyword>
<dbReference type="PANTHER" id="PTHR32063:SF0">
    <property type="entry name" value="SWARMING MOTILITY PROTEIN SWRC"/>
    <property type="match status" value="1"/>
</dbReference>
<reference evidence="2 3" key="1">
    <citation type="journal article" date="2015" name="Stand. Genomic Sci.">
        <title>Genomic Encyclopedia of Bacterial and Archaeal Type Strains, Phase III: the genomes of soil and plant-associated and newly described type strains.</title>
        <authorList>
            <person name="Whitman W.B."/>
            <person name="Woyke T."/>
            <person name="Klenk H.P."/>
            <person name="Zhou Y."/>
            <person name="Lilburn T.G."/>
            <person name="Beck B.J."/>
            <person name="De Vos P."/>
            <person name="Vandamme P."/>
            <person name="Eisen J.A."/>
            <person name="Garrity G."/>
            <person name="Hugenholtz P."/>
            <person name="Kyrpides N.C."/>
        </authorList>
    </citation>
    <scope>NUCLEOTIDE SEQUENCE [LARGE SCALE GENOMIC DNA]</scope>
    <source>
        <strain evidence="2 3">CV2</strain>
    </source>
</reference>
<gene>
    <name evidence="2" type="ORF">EV141_1539</name>
</gene>
<feature type="transmembrane region" description="Helical" evidence="1">
    <location>
        <begin position="953"/>
        <end position="974"/>
    </location>
</feature>
<feature type="transmembrane region" description="Helical" evidence="1">
    <location>
        <begin position="855"/>
        <end position="874"/>
    </location>
</feature>
<feature type="transmembrane region" description="Helical" evidence="1">
    <location>
        <begin position="986"/>
        <end position="1011"/>
    </location>
</feature>
<dbReference type="PRINTS" id="PR00702">
    <property type="entry name" value="ACRIFLAVINRP"/>
</dbReference>
<keyword evidence="3" id="KW-1185">Reference proteome</keyword>
<keyword evidence="1" id="KW-0472">Membrane</keyword>
<feature type="transmembrane region" description="Helical" evidence="1">
    <location>
        <begin position="881"/>
        <end position="901"/>
    </location>
</feature>
<dbReference type="Gene3D" id="3.30.2090.10">
    <property type="entry name" value="Multidrug efflux transporter AcrB TolC docking domain, DN and DC subdomains"/>
    <property type="match status" value="2"/>
</dbReference>
<feature type="transmembrane region" description="Helical" evidence="1">
    <location>
        <begin position="467"/>
        <end position="494"/>
    </location>
</feature>
<dbReference type="SUPFAM" id="SSF82693">
    <property type="entry name" value="Multidrug efflux transporter AcrB pore domain, PN1, PN2, PC1 and PC2 subdomains"/>
    <property type="match status" value="2"/>
</dbReference>
<protein>
    <submittedName>
        <fullName evidence="2">HAE1 family hydrophobic/amphiphilic exporter-1</fullName>
    </submittedName>
</protein>
<dbReference type="InterPro" id="IPR001036">
    <property type="entry name" value="Acrflvin-R"/>
</dbReference>
<dbReference type="Gene3D" id="3.30.70.1320">
    <property type="entry name" value="Multidrug efflux transporter AcrB pore domain like"/>
    <property type="match status" value="1"/>
</dbReference>
<dbReference type="AlphaFoldDB" id="A0A4Q7LPL1"/>
<feature type="transmembrane region" description="Helical" evidence="1">
    <location>
        <begin position="533"/>
        <end position="553"/>
    </location>
</feature>
<comment type="caution">
    <text evidence="2">The sequence shown here is derived from an EMBL/GenBank/DDBJ whole genome shotgun (WGS) entry which is preliminary data.</text>
</comment>
<feature type="transmembrane region" description="Helical" evidence="1">
    <location>
        <begin position="337"/>
        <end position="357"/>
    </location>
</feature>
<evidence type="ECO:0000313" key="2">
    <source>
        <dbReference type="EMBL" id="RZS56087.1"/>
    </source>
</evidence>
<feature type="transmembrane region" description="Helical" evidence="1">
    <location>
        <begin position="435"/>
        <end position="455"/>
    </location>
</feature>
<dbReference type="Gene3D" id="3.30.70.1430">
    <property type="entry name" value="Multidrug efflux transporter AcrB pore domain"/>
    <property type="match status" value="2"/>
</dbReference>
<dbReference type="Proteomes" id="UP000293519">
    <property type="component" value="Unassembled WGS sequence"/>
</dbReference>
<proteinExistence type="predicted"/>